<organism evidence="2 3">
    <name type="scientific">Exocentrus adspersus</name>
    <dbReference type="NCBI Taxonomy" id="1586481"/>
    <lineage>
        <taxon>Eukaryota</taxon>
        <taxon>Metazoa</taxon>
        <taxon>Ecdysozoa</taxon>
        <taxon>Arthropoda</taxon>
        <taxon>Hexapoda</taxon>
        <taxon>Insecta</taxon>
        <taxon>Pterygota</taxon>
        <taxon>Neoptera</taxon>
        <taxon>Endopterygota</taxon>
        <taxon>Coleoptera</taxon>
        <taxon>Polyphaga</taxon>
        <taxon>Cucujiformia</taxon>
        <taxon>Chrysomeloidea</taxon>
        <taxon>Cerambycidae</taxon>
        <taxon>Lamiinae</taxon>
        <taxon>Acanthocinini</taxon>
        <taxon>Exocentrus</taxon>
    </lineage>
</organism>
<feature type="compositionally biased region" description="Low complexity" evidence="1">
    <location>
        <begin position="211"/>
        <end position="239"/>
    </location>
</feature>
<feature type="compositionally biased region" description="Basic and acidic residues" evidence="1">
    <location>
        <begin position="116"/>
        <end position="137"/>
    </location>
</feature>
<protein>
    <submittedName>
        <fullName evidence="2">Uncharacterized protein</fullName>
    </submittedName>
</protein>
<keyword evidence="3" id="KW-1185">Reference proteome</keyword>
<reference evidence="2 3" key="1">
    <citation type="journal article" date="2023" name="Insect Mol. Biol.">
        <title>Genome sequencing provides insights into the evolution of gene families encoding plant cell wall-degrading enzymes in longhorned beetles.</title>
        <authorList>
            <person name="Shin N.R."/>
            <person name="Okamura Y."/>
            <person name="Kirsch R."/>
            <person name="Pauchet Y."/>
        </authorList>
    </citation>
    <scope>NUCLEOTIDE SEQUENCE [LARGE SCALE GENOMIC DNA]</scope>
    <source>
        <strain evidence="2">EAD_L_NR</strain>
    </source>
</reference>
<accession>A0AAV8VET7</accession>
<dbReference type="EMBL" id="JANEYG010000114">
    <property type="protein sequence ID" value="KAJ8912688.1"/>
    <property type="molecule type" value="Genomic_DNA"/>
</dbReference>
<sequence>MVEIFELVRLQLARAFTAQSHYYNLRRRDWRCHIGDRVMKREQPLSVAAQGYAAKLAPKYSGPYTVVKVVSPVVYNLKAENGKVFRMYRPVKTRYQLREPPRGAPPPPKLVFPSRDAAHSQQERQDVERRAKAEARKLKSSTNPRATSEPVPPPLFQVTRQRGHFAPGPAKITSVVTIAPVHLSPLRPAGLPAKRPTRKRPPPRRLRRRPPTTFRPTKPTMELQGSAVSSSSTIATSTAGVPVGTRTPPRNGHQPSLATAAPTTEPAPPPRAGPTKGSVASLAPPPEQPMEICVVGPPSQDITATPATWPRLAQETKSRQIAPGIVALPIPERSGTDPKPVHWTIALGNLLRNRREPAKWEPWVKRQIKAICPYKVNRRFKPRLQTSSGETFRIYLCPGMLN</sequence>
<evidence type="ECO:0000313" key="2">
    <source>
        <dbReference type="EMBL" id="KAJ8912688.1"/>
    </source>
</evidence>
<comment type="caution">
    <text evidence="2">The sequence shown here is derived from an EMBL/GenBank/DDBJ whole genome shotgun (WGS) entry which is preliminary data.</text>
</comment>
<gene>
    <name evidence="2" type="ORF">NQ315_012242</name>
</gene>
<proteinExistence type="predicted"/>
<evidence type="ECO:0000313" key="3">
    <source>
        <dbReference type="Proteomes" id="UP001159042"/>
    </source>
</evidence>
<feature type="region of interest" description="Disordered" evidence="1">
    <location>
        <begin position="185"/>
        <end position="289"/>
    </location>
</feature>
<evidence type="ECO:0000256" key="1">
    <source>
        <dbReference type="SAM" id="MobiDB-lite"/>
    </source>
</evidence>
<dbReference type="AlphaFoldDB" id="A0AAV8VET7"/>
<feature type="compositionally biased region" description="Basic residues" evidence="1">
    <location>
        <begin position="195"/>
        <end position="210"/>
    </location>
</feature>
<dbReference type="Proteomes" id="UP001159042">
    <property type="component" value="Unassembled WGS sequence"/>
</dbReference>
<name>A0AAV8VET7_9CUCU</name>
<feature type="region of interest" description="Disordered" evidence="1">
    <location>
        <begin position="96"/>
        <end position="156"/>
    </location>
</feature>